<keyword evidence="1" id="KW-1133">Transmembrane helix</keyword>
<organism evidence="2 3">
    <name type="scientific">Gigaspora margarita</name>
    <dbReference type="NCBI Taxonomy" id="4874"/>
    <lineage>
        <taxon>Eukaryota</taxon>
        <taxon>Fungi</taxon>
        <taxon>Fungi incertae sedis</taxon>
        <taxon>Mucoromycota</taxon>
        <taxon>Glomeromycotina</taxon>
        <taxon>Glomeromycetes</taxon>
        <taxon>Diversisporales</taxon>
        <taxon>Gigasporaceae</taxon>
        <taxon>Gigaspora</taxon>
    </lineage>
</organism>
<accession>A0ABN7XDB7</accession>
<evidence type="ECO:0000256" key="1">
    <source>
        <dbReference type="SAM" id="Phobius"/>
    </source>
</evidence>
<feature type="non-terminal residue" evidence="2">
    <location>
        <position position="72"/>
    </location>
</feature>
<feature type="non-terminal residue" evidence="2">
    <location>
        <position position="1"/>
    </location>
</feature>
<evidence type="ECO:0000313" key="3">
    <source>
        <dbReference type="Proteomes" id="UP000789901"/>
    </source>
</evidence>
<keyword evidence="3" id="KW-1185">Reference proteome</keyword>
<protein>
    <submittedName>
        <fullName evidence="2">35511_t:CDS:1</fullName>
    </submittedName>
</protein>
<keyword evidence="1" id="KW-0812">Transmembrane</keyword>
<dbReference type="Proteomes" id="UP000789901">
    <property type="component" value="Unassembled WGS sequence"/>
</dbReference>
<evidence type="ECO:0000313" key="2">
    <source>
        <dbReference type="EMBL" id="CAG8852388.1"/>
    </source>
</evidence>
<comment type="caution">
    <text evidence="2">The sequence shown here is derived from an EMBL/GenBank/DDBJ whole genome shotgun (WGS) entry which is preliminary data.</text>
</comment>
<reference evidence="2 3" key="1">
    <citation type="submission" date="2021-06" db="EMBL/GenBank/DDBJ databases">
        <authorList>
            <person name="Kallberg Y."/>
            <person name="Tangrot J."/>
            <person name="Rosling A."/>
        </authorList>
    </citation>
    <scope>NUCLEOTIDE SEQUENCE [LARGE SCALE GENOMIC DNA]</scope>
    <source>
        <strain evidence="2 3">120-4 pot B 10/14</strain>
    </source>
</reference>
<keyword evidence="1" id="KW-0472">Membrane</keyword>
<proteinExistence type="predicted"/>
<sequence>VLFLRPKAALLKFGSDFQIKCNSAFYENQIVVLGFINVDFIIEMFVAFRFFQILLKGKYLHRDSFILDKSDK</sequence>
<gene>
    <name evidence="2" type="ORF">GMARGA_LOCUS41209</name>
</gene>
<dbReference type="EMBL" id="CAJVQB010111424">
    <property type="protein sequence ID" value="CAG8852388.1"/>
    <property type="molecule type" value="Genomic_DNA"/>
</dbReference>
<feature type="transmembrane region" description="Helical" evidence="1">
    <location>
        <begin position="30"/>
        <end position="51"/>
    </location>
</feature>
<name>A0ABN7XDB7_GIGMA</name>